<dbReference type="InterPro" id="IPR015315">
    <property type="entry name" value="DUF1963"/>
</dbReference>
<dbReference type="RefSeq" id="WP_168798164.1">
    <property type="nucleotide sequence ID" value="NZ_JBHSNS010000012.1"/>
</dbReference>
<dbReference type="InterPro" id="IPR035948">
    <property type="entry name" value="YwqG-like_sf"/>
</dbReference>
<reference evidence="2" key="1">
    <citation type="journal article" date="2019" name="Int. J. Syst. Evol. Microbiol.">
        <title>The Global Catalogue of Microorganisms (GCM) 10K type strain sequencing project: providing services to taxonomists for standard genome sequencing and annotation.</title>
        <authorList>
            <consortium name="The Broad Institute Genomics Platform"/>
            <consortium name="The Broad Institute Genome Sequencing Center for Infectious Disease"/>
            <person name="Wu L."/>
            <person name="Ma J."/>
        </authorList>
    </citation>
    <scope>NUCLEOTIDE SEQUENCE [LARGE SCALE GENOMIC DNA]</scope>
    <source>
        <strain evidence="2">YIM 94188</strain>
    </source>
</reference>
<organism evidence="1 2">
    <name type="scientific">Nocardioides vastitatis</name>
    <dbReference type="NCBI Taxonomy" id="2568655"/>
    <lineage>
        <taxon>Bacteria</taxon>
        <taxon>Bacillati</taxon>
        <taxon>Actinomycetota</taxon>
        <taxon>Actinomycetes</taxon>
        <taxon>Propionibacteriales</taxon>
        <taxon>Nocardioidaceae</taxon>
        <taxon>Nocardioides</taxon>
    </lineage>
</organism>
<evidence type="ECO:0000313" key="2">
    <source>
        <dbReference type="Proteomes" id="UP001596072"/>
    </source>
</evidence>
<dbReference type="Gene3D" id="2.30.320.10">
    <property type="entry name" value="YwqG-like"/>
    <property type="match status" value="1"/>
</dbReference>
<gene>
    <name evidence="1" type="ORF">ACFPQB_18865</name>
</gene>
<name>A0ABW0ZJ00_9ACTN</name>
<protein>
    <submittedName>
        <fullName evidence="1">DUF1963 domain-containing protein</fullName>
    </submittedName>
</protein>
<dbReference type="SUPFAM" id="SSF103032">
    <property type="entry name" value="Hypothetical protein YwqG"/>
    <property type="match status" value="1"/>
</dbReference>
<sequence length="377" mass="42015">MDLVARWAELLRAEATLPEHETEVIEAALVSDTLTALAAGGAEREAILIAFRESEGTDEALRHALGTVLFPPFPRAVLHPDEYRSHPEVAFDADRMPVGVALGLPVAEDLVETGSDPLDFARSWFCGRPAVPGDVSGWEWPTRSDGAPLTHVVQVDLASEVLNQGEDHFALTGLPGDGVIQLFHDLETFGWDTTDDTTAWHVAWHPIPAGEEVDLEVAEGGPLDAVPAFPINPQLLATVPSPLDLTDASDEEWTRFERARQWLEQSAYEMNLMADDHRGRLTPWDDDYEPLPPISRMGGFGHAETNKELLDVLDQQLPLTGDDDHVLLFDVNPLAITETDALINWFHGRRHLEVWMRRSDLDSRRFDHVWCVIRTDN</sequence>
<dbReference type="Proteomes" id="UP001596072">
    <property type="component" value="Unassembled WGS sequence"/>
</dbReference>
<keyword evidence="2" id="KW-1185">Reference proteome</keyword>
<comment type="caution">
    <text evidence="1">The sequence shown here is derived from an EMBL/GenBank/DDBJ whole genome shotgun (WGS) entry which is preliminary data.</text>
</comment>
<accession>A0ABW0ZJ00</accession>
<evidence type="ECO:0000313" key="1">
    <source>
        <dbReference type="EMBL" id="MFC5730986.1"/>
    </source>
</evidence>
<dbReference type="Pfam" id="PF09234">
    <property type="entry name" value="DUF1963"/>
    <property type="match status" value="1"/>
</dbReference>
<proteinExistence type="predicted"/>
<dbReference type="EMBL" id="JBHSNS010000012">
    <property type="protein sequence ID" value="MFC5730986.1"/>
    <property type="molecule type" value="Genomic_DNA"/>
</dbReference>